<evidence type="ECO:0000313" key="2">
    <source>
        <dbReference type="EMBL" id="MBN2067432.1"/>
    </source>
</evidence>
<dbReference type="NCBIfam" id="TIGR01439">
    <property type="entry name" value="lp_hng_hel_AbrB"/>
    <property type="match status" value="1"/>
</dbReference>
<organism evidence="2 3">
    <name type="scientific">Candidatus Iainarchaeum sp</name>
    <dbReference type="NCBI Taxonomy" id="3101447"/>
    <lineage>
        <taxon>Archaea</taxon>
        <taxon>Candidatus Iainarchaeota</taxon>
        <taxon>Candidatus Iainarchaeia</taxon>
        <taxon>Candidatus Iainarchaeales</taxon>
        <taxon>Candidatus Iainarchaeaceae</taxon>
        <taxon>Candidatus Iainarchaeum</taxon>
    </lineage>
</organism>
<proteinExistence type="predicted"/>
<accession>A0A938YWJ5</accession>
<keyword evidence="2" id="KW-0238">DNA-binding</keyword>
<dbReference type="InterPro" id="IPR007159">
    <property type="entry name" value="SpoVT-AbrB_dom"/>
</dbReference>
<feature type="domain" description="SpoVT-AbrB" evidence="1">
    <location>
        <begin position="7"/>
        <end position="52"/>
    </location>
</feature>
<protein>
    <submittedName>
        <fullName evidence="2">AbrB/MazE/SpoVT family DNA-binding domain-containing protein</fullName>
    </submittedName>
</protein>
<dbReference type="SUPFAM" id="SSF89447">
    <property type="entry name" value="AbrB/MazE/MraZ-like"/>
    <property type="match status" value="1"/>
</dbReference>
<evidence type="ECO:0000313" key="3">
    <source>
        <dbReference type="Proteomes" id="UP000809243"/>
    </source>
</evidence>
<gene>
    <name evidence="2" type="ORF">JW744_03120</name>
</gene>
<evidence type="ECO:0000259" key="1">
    <source>
        <dbReference type="SMART" id="SM00966"/>
    </source>
</evidence>
<dbReference type="Pfam" id="PF04014">
    <property type="entry name" value="MazE_antitoxin"/>
    <property type="match status" value="1"/>
</dbReference>
<dbReference type="Proteomes" id="UP000809243">
    <property type="component" value="Unassembled WGS sequence"/>
</dbReference>
<dbReference type="Gene3D" id="2.10.260.10">
    <property type="match status" value="1"/>
</dbReference>
<dbReference type="GO" id="GO:0003677">
    <property type="term" value="F:DNA binding"/>
    <property type="evidence" value="ECO:0007669"/>
    <property type="project" value="UniProtKB-KW"/>
</dbReference>
<dbReference type="InterPro" id="IPR037914">
    <property type="entry name" value="SpoVT-AbrB_sf"/>
</dbReference>
<reference evidence="2" key="1">
    <citation type="submission" date="2021-01" db="EMBL/GenBank/DDBJ databases">
        <title>Active Sulfur Cycling in an Early Earth Analoge.</title>
        <authorList>
            <person name="Hahn C.R."/>
            <person name="Youssef N.H."/>
            <person name="Elshahed M."/>
        </authorList>
    </citation>
    <scope>NUCLEOTIDE SEQUENCE</scope>
    <source>
        <strain evidence="2">Zod_Metabat.1151</strain>
    </source>
</reference>
<dbReference type="SMART" id="SM00966">
    <property type="entry name" value="SpoVT_AbrB"/>
    <property type="match status" value="1"/>
</dbReference>
<dbReference type="EMBL" id="JAFGDB010000049">
    <property type="protein sequence ID" value="MBN2067432.1"/>
    <property type="molecule type" value="Genomic_DNA"/>
</dbReference>
<comment type="caution">
    <text evidence="2">The sequence shown here is derived from an EMBL/GenBank/DDBJ whole genome shotgun (WGS) entry which is preliminary data.</text>
</comment>
<sequence>MSEVEVITVSEKGQIVLPKKVRSEMRVGKGSKLLLIEKQGKVTLTKVDNLLKGNLFTMLASEKALAKDWLSDEEEEAWKNL</sequence>
<dbReference type="AlphaFoldDB" id="A0A938YWJ5"/>
<name>A0A938YWJ5_9ARCH</name>